<comment type="caution">
    <text evidence="2">The sequence shown here is derived from an EMBL/GenBank/DDBJ whole genome shotgun (WGS) entry which is preliminary data.</text>
</comment>
<evidence type="ECO:0000259" key="1">
    <source>
        <dbReference type="Pfam" id="PF18931"/>
    </source>
</evidence>
<organism evidence="2 3">
    <name type="scientific">Candidatus Harrisonbacteria bacterium RIFOXYD1_FULL_40_9</name>
    <dbReference type="NCBI Taxonomy" id="1798412"/>
    <lineage>
        <taxon>Bacteria</taxon>
        <taxon>Candidatus Harrisoniibacteriota</taxon>
    </lineage>
</organism>
<protein>
    <recommendedName>
        <fullName evidence="1">DUF5680 domain-containing protein</fullName>
    </recommendedName>
</protein>
<evidence type="ECO:0000313" key="2">
    <source>
        <dbReference type="EMBL" id="OGY68722.1"/>
    </source>
</evidence>
<sequence>MSTRKECPIDITQVQSFFFKAMQMGYAVEKITKTKVLDMPQHKEIRYEDGDFLLIDRWCVNPDSNKSIGTTTIWQEEKPVWFMSYGGVYPKRLIPTLKRALSRTYLKAIFRGGRGEGMDDFEAGVFYINRVENNNFSQFNGREEVIFRLPGTYIVGSRGYHDYWGMSLL</sequence>
<accession>A0A1G1ZVW7</accession>
<proteinExistence type="predicted"/>
<name>A0A1G1ZVW7_9BACT</name>
<dbReference type="Pfam" id="PF18931">
    <property type="entry name" value="DUF5680"/>
    <property type="match status" value="1"/>
</dbReference>
<dbReference type="AlphaFoldDB" id="A0A1G1ZVW7"/>
<evidence type="ECO:0000313" key="3">
    <source>
        <dbReference type="Proteomes" id="UP000176611"/>
    </source>
</evidence>
<reference evidence="2 3" key="1">
    <citation type="journal article" date="2016" name="Nat. Commun.">
        <title>Thousands of microbial genomes shed light on interconnected biogeochemical processes in an aquifer system.</title>
        <authorList>
            <person name="Anantharaman K."/>
            <person name="Brown C.T."/>
            <person name="Hug L.A."/>
            <person name="Sharon I."/>
            <person name="Castelle C.J."/>
            <person name="Probst A.J."/>
            <person name="Thomas B.C."/>
            <person name="Singh A."/>
            <person name="Wilkins M.J."/>
            <person name="Karaoz U."/>
            <person name="Brodie E.L."/>
            <person name="Williams K.H."/>
            <person name="Hubbard S.S."/>
            <person name="Banfield J.F."/>
        </authorList>
    </citation>
    <scope>NUCLEOTIDE SEQUENCE [LARGE SCALE GENOMIC DNA]</scope>
</reference>
<gene>
    <name evidence="2" type="ORF">A2586_00855</name>
</gene>
<dbReference type="InterPro" id="IPR043735">
    <property type="entry name" value="DUF5680"/>
</dbReference>
<dbReference type="Proteomes" id="UP000176611">
    <property type="component" value="Unassembled WGS sequence"/>
</dbReference>
<dbReference type="EMBL" id="MHJO01000030">
    <property type="protein sequence ID" value="OGY68722.1"/>
    <property type="molecule type" value="Genomic_DNA"/>
</dbReference>
<feature type="domain" description="DUF5680" evidence="1">
    <location>
        <begin position="66"/>
        <end position="148"/>
    </location>
</feature>